<evidence type="ECO:0008006" key="8">
    <source>
        <dbReference type="Google" id="ProtNLM"/>
    </source>
</evidence>
<accession>A0A8J2ILT4</accession>
<dbReference type="InterPro" id="IPR004045">
    <property type="entry name" value="Glutathione_S-Trfase_N"/>
</dbReference>
<sequence length="1079" mass="121414">MASSELPNVKLFWLEKSRSQRILWLLQELKLPYELEIFHRNKETFLAPPELRKIHPLGKSPVIQITPAGAGADAEPITLAESGFITQYLTENVPEGERLLPPRWKEGMEGKIGGETEMWMRYQYYLHYCEGTLMPPLVMALVVSMLKGPKVPFFIRPISTLLVNQLFAQFIFPNLHANLKMIEGHLATSGGDYICGPSLTAADILLSFPLIAAEPELDKFGTFEGESWKAEFPKVAAYVELIKNEEGYKKSVEKIVEIDGKFKASLCSSQLRSASVPASASAKRLGTAAAASYSTATETPDISRPQPNSSSMGKRPRYHGQRKGVNAFGDKRQPDEDPALALFKEVVSPKDVVDTTTTNTTTSVTSSMPILNELEIVDSINNTMKTRWSMDKQYRIFQDEIWPSIKALEGHIPKPIYMAALELLRRQRDYMLENGHYHNSLDVAEKYSALGNYDLSIRNDLILNICCRTVLVKNMSRDRALIRTELLNLWKHVSRLKRPSEVGQFLRFALPSVTEVLKDTENVKSDASPKEQAARALASMFLQFPPPQAQDILPALLATIAISSDKRISQADVEAMFSRPSSVPSARLTELQEYVLNQWPTAVKTVSEVRGTKQIHHDPEAHRTLNNFHKQLRTAYRGRDKGAIGSIWYEMTAKLQDSPAFKVELAQDPDYLDFWVFVWCAIRRPARVQETINLMKSLGLEPTVRTYTSMMHGWKMCKDIAKIEMLWDQLVKSGTKLDSVIWTERVSALIELGQHQKGLEALSELVEDWKRAVKKGNTDQAVEPSIETINAAFKGLLHTDPKAAHELLGWAAKQGLEPNTRTYNILIRETLRLGHREEVEQLLRSMQKHGIETDSATFTILLEAVIGSMQDASAEEQVAAIKSVFSDIEQAGLKPNLETYGKMLYALDGLPNCSDDVISALQQHMRQSGFGSVLTPHMITILIERALRHNPPDINKVRSLLKENNLTSVATGDQTLWERVTTAHAISGNIQEAMAIFDDLATSGRPVTSLSCLTELMQALLGHRDMESAQRVVDVVLKHKLHDKEHKGANQRYWRHHFWYLAQHNGLVDGQKLKQFSRG</sequence>
<comment type="similarity">
    <text evidence="1">Belongs to the GST superfamily.</text>
</comment>
<comment type="caution">
    <text evidence="6">The sequence shown here is derived from an EMBL/GenBank/DDBJ whole genome shotgun (WGS) entry which is preliminary data.</text>
</comment>
<dbReference type="PROSITE" id="PS50405">
    <property type="entry name" value="GST_CTER"/>
    <property type="match status" value="1"/>
</dbReference>
<dbReference type="InterPro" id="IPR040079">
    <property type="entry name" value="Glutathione_S-Trfase"/>
</dbReference>
<dbReference type="PANTHER" id="PTHR44051:SF9">
    <property type="entry name" value="GLUTATHIONE S-TRANSFERASE 1"/>
    <property type="match status" value="1"/>
</dbReference>
<feature type="region of interest" description="Disordered" evidence="3">
    <location>
        <begin position="293"/>
        <end position="333"/>
    </location>
</feature>
<feature type="domain" description="GST C-terminal" evidence="5">
    <location>
        <begin position="115"/>
        <end position="262"/>
    </location>
</feature>
<protein>
    <recommendedName>
        <fullName evidence="8">Glutathione s-transferase</fullName>
    </recommendedName>
</protein>
<feature type="domain" description="GST N-terminal" evidence="4">
    <location>
        <begin position="6"/>
        <end position="97"/>
    </location>
</feature>
<name>A0A8J2ILT4_FUSEQ</name>
<dbReference type="AlphaFoldDB" id="A0A8J2ILT4"/>
<dbReference type="Pfam" id="PF13041">
    <property type="entry name" value="PPR_2"/>
    <property type="match status" value="1"/>
</dbReference>
<dbReference type="Pfam" id="PF13410">
    <property type="entry name" value="GST_C_2"/>
    <property type="match status" value="1"/>
</dbReference>
<evidence type="ECO:0000313" key="7">
    <source>
        <dbReference type="Proteomes" id="UP000693738"/>
    </source>
</evidence>
<gene>
    <name evidence="6" type="ORF">FEQUK3_LOCUS5854</name>
</gene>
<reference evidence="6" key="1">
    <citation type="submission" date="2021-05" db="EMBL/GenBank/DDBJ databases">
        <authorList>
            <person name="Khan N."/>
        </authorList>
    </citation>
    <scope>NUCLEOTIDE SEQUENCE</scope>
</reference>
<proteinExistence type="inferred from homology"/>
<dbReference type="PROSITE" id="PS50404">
    <property type="entry name" value="GST_NTER"/>
    <property type="match status" value="1"/>
</dbReference>
<dbReference type="CDD" id="cd03046">
    <property type="entry name" value="GST_N_GTT1_like"/>
    <property type="match status" value="1"/>
</dbReference>
<dbReference type="InterPro" id="IPR010987">
    <property type="entry name" value="Glutathione-S-Trfase_C-like"/>
</dbReference>
<dbReference type="SFLD" id="SFLDS00019">
    <property type="entry name" value="Glutathione_Transferase_(cytos"/>
    <property type="match status" value="1"/>
</dbReference>
<evidence type="ECO:0000259" key="4">
    <source>
        <dbReference type="PROSITE" id="PS50404"/>
    </source>
</evidence>
<dbReference type="Proteomes" id="UP000693738">
    <property type="component" value="Unassembled WGS sequence"/>
</dbReference>
<dbReference type="InterPro" id="IPR002885">
    <property type="entry name" value="PPR_rpt"/>
</dbReference>
<evidence type="ECO:0000259" key="5">
    <source>
        <dbReference type="PROSITE" id="PS50405"/>
    </source>
</evidence>
<dbReference type="Pfam" id="PF13409">
    <property type="entry name" value="GST_N_2"/>
    <property type="match status" value="1"/>
</dbReference>
<evidence type="ECO:0000313" key="6">
    <source>
        <dbReference type="EMBL" id="CAG7560186.1"/>
    </source>
</evidence>
<dbReference type="PANTHER" id="PTHR44051">
    <property type="entry name" value="GLUTATHIONE S-TRANSFERASE-RELATED"/>
    <property type="match status" value="1"/>
</dbReference>
<evidence type="ECO:0000256" key="1">
    <source>
        <dbReference type="ARBA" id="ARBA00007409"/>
    </source>
</evidence>
<organism evidence="6 7">
    <name type="scientific">Fusarium equiseti</name>
    <name type="common">Fusarium scirpi</name>
    <dbReference type="NCBI Taxonomy" id="61235"/>
    <lineage>
        <taxon>Eukaryota</taxon>
        <taxon>Fungi</taxon>
        <taxon>Dikarya</taxon>
        <taxon>Ascomycota</taxon>
        <taxon>Pezizomycotina</taxon>
        <taxon>Sordariomycetes</taxon>
        <taxon>Hypocreomycetidae</taxon>
        <taxon>Hypocreales</taxon>
        <taxon>Nectriaceae</taxon>
        <taxon>Fusarium</taxon>
        <taxon>Fusarium incarnatum-equiseti species complex</taxon>
    </lineage>
</organism>
<dbReference type="NCBIfam" id="TIGR00756">
    <property type="entry name" value="PPR"/>
    <property type="match status" value="1"/>
</dbReference>
<dbReference type="CDD" id="cd03189">
    <property type="entry name" value="GST_C_GTT1_like"/>
    <property type="match status" value="1"/>
</dbReference>
<feature type="repeat" description="PPR" evidence="2">
    <location>
        <begin position="819"/>
        <end position="853"/>
    </location>
</feature>
<dbReference type="SFLD" id="SFLDG00358">
    <property type="entry name" value="Main_(cytGST)"/>
    <property type="match status" value="1"/>
</dbReference>
<dbReference type="EMBL" id="CAJSTJ010000132">
    <property type="protein sequence ID" value="CAG7560186.1"/>
    <property type="molecule type" value="Genomic_DNA"/>
</dbReference>
<evidence type="ECO:0000256" key="2">
    <source>
        <dbReference type="PROSITE-ProRule" id="PRU00708"/>
    </source>
</evidence>
<dbReference type="PROSITE" id="PS51375">
    <property type="entry name" value="PPR"/>
    <property type="match status" value="1"/>
</dbReference>
<evidence type="ECO:0000256" key="3">
    <source>
        <dbReference type="SAM" id="MobiDB-lite"/>
    </source>
</evidence>